<evidence type="ECO:0000256" key="3">
    <source>
        <dbReference type="SAM" id="MobiDB-lite"/>
    </source>
</evidence>
<dbReference type="GO" id="GO:0003676">
    <property type="term" value="F:nucleic acid binding"/>
    <property type="evidence" value="ECO:0007669"/>
    <property type="project" value="InterPro"/>
</dbReference>
<dbReference type="PROSITE" id="PS50158">
    <property type="entry name" value="ZF_CCHC"/>
    <property type="match status" value="1"/>
</dbReference>
<keyword evidence="6" id="KW-1185">Reference proteome</keyword>
<keyword evidence="1" id="KW-0862">Zinc</keyword>
<dbReference type="SMART" id="SM00343">
    <property type="entry name" value="ZnF_C2HC"/>
    <property type="match status" value="1"/>
</dbReference>
<accession>A0A2Z7B588</accession>
<feature type="compositionally biased region" description="Basic and acidic residues" evidence="3">
    <location>
        <begin position="211"/>
        <end position="263"/>
    </location>
</feature>
<feature type="domain" description="CCHC-type" evidence="4">
    <location>
        <begin position="197"/>
        <end position="210"/>
    </location>
</feature>
<dbReference type="Pfam" id="PF00098">
    <property type="entry name" value="zf-CCHC"/>
    <property type="match status" value="1"/>
</dbReference>
<name>A0A2Z7B588_9LAMI</name>
<protein>
    <recommendedName>
        <fullName evidence="4">CCHC-type domain-containing protein</fullName>
    </recommendedName>
</protein>
<keyword evidence="1" id="KW-0863">Zinc-finger</keyword>
<dbReference type="Pfam" id="PF14223">
    <property type="entry name" value="Retrotran_gag_2"/>
    <property type="match status" value="1"/>
</dbReference>
<evidence type="ECO:0000313" key="5">
    <source>
        <dbReference type="EMBL" id="KZV28955.1"/>
    </source>
</evidence>
<organism evidence="5 6">
    <name type="scientific">Dorcoceras hygrometricum</name>
    <dbReference type="NCBI Taxonomy" id="472368"/>
    <lineage>
        <taxon>Eukaryota</taxon>
        <taxon>Viridiplantae</taxon>
        <taxon>Streptophyta</taxon>
        <taxon>Embryophyta</taxon>
        <taxon>Tracheophyta</taxon>
        <taxon>Spermatophyta</taxon>
        <taxon>Magnoliopsida</taxon>
        <taxon>eudicotyledons</taxon>
        <taxon>Gunneridae</taxon>
        <taxon>Pentapetalae</taxon>
        <taxon>asterids</taxon>
        <taxon>lamiids</taxon>
        <taxon>Lamiales</taxon>
        <taxon>Gesneriaceae</taxon>
        <taxon>Didymocarpoideae</taxon>
        <taxon>Trichosporeae</taxon>
        <taxon>Loxocarpinae</taxon>
        <taxon>Dorcoceras</taxon>
    </lineage>
</organism>
<keyword evidence="2" id="KW-0175">Coiled coil</keyword>
<feature type="compositionally biased region" description="Low complexity" evidence="3">
    <location>
        <begin position="299"/>
        <end position="309"/>
    </location>
</feature>
<keyword evidence="1" id="KW-0479">Metal-binding</keyword>
<evidence type="ECO:0000256" key="1">
    <source>
        <dbReference type="PROSITE-ProRule" id="PRU00047"/>
    </source>
</evidence>
<feature type="compositionally biased region" description="Basic and acidic residues" evidence="3">
    <location>
        <begin position="277"/>
        <end position="290"/>
    </location>
</feature>
<dbReference type="InterPro" id="IPR036875">
    <property type="entry name" value="Znf_CCHC_sf"/>
</dbReference>
<dbReference type="Gene3D" id="6.10.250.2910">
    <property type="match status" value="1"/>
</dbReference>
<dbReference type="GO" id="GO:0008270">
    <property type="term" value="F:zinc ion binding"/>
    <property type="evidence" value="ECO:0007669"/>
    <property type="project" value="UniProtKB-KW"/>
</dbReference>
<evidence type="ECO:0000313" key="6">
    <source>
        <dbReference type="Proteomes" id="UP000250235"/>
    </source>
</evidence>
<evidence type="ECO:0000256" key="2">
    <source>
        <dbReference type="SAM" id="Coils"/>
    </source>
</evidence>
<dbReference type="InterPro" id="IPR001878">
    <property type="entry name" value="Znf_CCHC"/>
</dbReference>
<sequence length="563" mass="65291">MFSKVKNCTTAKDIWDKLIQICEGSDETKENRLTVAQQKYESIKMKDGETMTEFDERFSAIVIELNSLGKEYSNRELAVKVMRALPKEWDVKTMAMRESKDLNKMELHDLFANLKAYEFELETRSEAPSTPQPTKALAATTVEQCSPNTRKSVDQLSDDVMSLFAKKFGKFMRKSFHPSSPYNNFNKSDKATSDLICYNCDRPGHFAAECNRPKRDNRPRRDDKRADDRYKKEERYKRDEEDYEREVDRSKDKSKEKFKERSKDRRMKTNNNKRFSRRNDRKVLMAEESTKSWADSDSETSSTSSSSSDSEQEEVHCFMANQTDDDEVFDFSNVEFTRDDLVTALNDMVKEYRKLSHSFEEAKAENMSLKSSSIESNSDEFEDIDILKTELSKLQAENEMLKDETSELKAEIEALNQLVSSWNHSSRVLHKLNEYQKLASDKTGVGFNSSEFNEGETSTQSRSSYDKFNKMSFVKADMIYNCLESVKYDNQNSPKLSENGKAGIGSGWKKFQQRRDQYDQNMKPKLKRPARDFSHTFVDPRTGKTVRIVQIWVPKGVIQSGPK</sequence>
<dbReference type="SUPFAM" id="SSF57756">
    <property type="entry name" value="Retrovirus zinc finger-like domains"/>
    <property type="match status" value="1"/>
</dbReference>
<feature type="coiled-coil region" evidence="2">
    <location>
        <begin position="345"/>
        <end position="418"/>
    </location>
</feature>
<gene>
    <name evidence="5" type="ORF">F511_07515</name>
</gene>
<proteinExistence type="predicted"/>
<dbReference type="Gene3D" id="4.10.60.10">
    <property type="entry name" value="Zinc finger, CCHC-type"/>
    <property type="match status" value="1"/>
</dbReference>
<feature type="region of interest" description="Disordered" evidence="3">
    <location>
        <begin position="208"/>
        <end position="314"/>
    </location>
</feature>
<reference evidence="5 6" key="1">
    <citation type="journal article" date="2015" name="Proc. Natl. Acad. Sci. U.S.A.">
        <title>The resurrection genome of Boea hygrometrica: A blueprint for survival of dehydration.</title>
        <authorList>
            <person name="Xiao L."/>
            <person name="Yang G."/>
            <person name="Zhang L."/>
            <person name="Yang X."/>
            <person name="Zhao S."/>
            <person name="Ji Z."/>
            <person name="Zhou Q."/>
            <person name="Hu M."/>
            <person name="Wang Y."/>
            <person name="Chen M."/>
            <person name="Xu Y."/>
            <person name="Jin H."/>
            <person name="Xiao X."/>
            <person name="Hu G."/>
            <person name="Bao F."/>
            <person name="Hu Y."/>
            <person name="Wan P."/>
            <person name="Li L."/>
            <person name="Deng X."/>
            <person name="Kuang T."/>
            <person name="Xiang C."/>
            <person name="Zhu J.K."/>
            <person name="Oliver M.J."/>
            <person name="He Y."/>
        </authorList>
    </citation>
    <scope>NUCLEOTIDE SEQUENCE [LARGE SCALE GENOMIC DNA]</scope>
    <source>
        <strain evidence="6">cv. XS01</strain>
    </source>
</reference>
<dbReference type="AlphaFoldDB" id="A0A2Z7B588"/>
<dbReference type="EMBL" id="KV009946">
    <property type="protein sequence ID" value="KZV28955.1"/>
    <property type="molecule type" value="Genomic_DNA"/>
</dbReference>
<evidence type="ECO:0000259" key="4">
    <source>
        <dbReference type="PROSITE" id="PS50158"/>
    </source>
</evidence>
<dbReference type="Proteomes" id="UP000250235">
    <property type="component" value="Unassembled WGS sequence"/>
</dbReference>